<keyword evidence="2" id="KW-1185">Reference proteome</keyword>
<sequence length="183" mass="20398">MKHATPPPIQERTTPTLFLDFDGTLHVGHAVVDVDGHVSLESGRPLFEYAPLLVKLLAPYPAVEIVLTTSWLDAMTDETVFAYLPPELSRRVIDATRGRRPRLSYMLNGSGRTDVITCYAFGKGLTQWLAIDDSVYGAYHFGREPGQLIRNFLLLDSSCGISDEGAQQRIREWLVEAHKVANT</sequence>
<protein>
    <submittedName>
        <fullName evidence="1">HAD domain-containing protein</fullName>
    </submittedName>
</protein>
<comment type="caution">
    <text evidence="1">The sequence shown here is derived from an EMBL/GenBank/DDBJ whole genome shotgun (WGS) entry which is preliminary data.</text>
</comment>
<dbReference type="RefSeq" id="WP_408327349.1">
    <property type="nucleotide sequence ID" value="NZ_JAQQFH010000004.1"/>
</dbReference>
<reference evidence="1 2" key="1">
    <citation type="journal article" date="2024" name="Chem. Sci.">
        <title>Discovery of megapolipeptins by genome mining of a Burkholderiales bacteria collection.</title>
        <authorList>
            <person name="Paulo B.S."/>
            <person name="Recchia M.J.J."/>
            <person name="Lee S."/>
            <person name="Fergusson C.H."/>
            <person name="Romanowski S.B."/>
            <person name="Hernandez A."/>
            <person name="Krull N."/>
            <person name="Liu D.Y."/>
            <person name="Cavanagh H."/>
            <person name="Bos A."/>
            <person name="Gray C.A."/>
            <person name="Murphy B.T."/>
            <person name="Linington R.G."/>
            <person name="Eustaquio A.S."/>
        </authorList>
    </citation>
    <scope>NUCLEOTIDE SEQUENCE [LARGE SCALE GENOMIC DNA]</scope>
    <source>
        <strain evidence="1 2">RL16-012-BIC-B</strain>
    </source>
</reference>
<gene>
    <name evidence="1" type="ORF">PQR66_07530</name>
</gene>
<dbReference type="Proteomes" id="UP001629249">
    <property type="component" value="Unassembled WGS sequence"/>
</dbReference>
<dbReference type="Pfam" id="PF18143">
    <property type="entry name" value="HAD_SAK_2"/>
    <property type="match status" value="1"/>
</dbReference>
<organism evidence="1 2">
    <name type="scientific">Paraburkholderia agricolaris</name>
    <dbReference type="NCBI Taxonomy" id="2152888"/>
    <lineage>
        <taxon>Bacteria</taxon>
        <taxon>Pseudomonadati</taxon>
        <taxon>Pseudomonadota</taxon>
        <taxon>Betaproteobacteria</taxon>
        <taxon>Burkholderiales</taxon>
        <taxon>Burkholderiaceae</taxon>
        <taxon>Paraburkholderia</taxon>
    </lineage>
</organism>
<proteinExistence type="predicted"/>
<name>A0ABW8ZJX6_9BURK</name>
<dbReference type="EMBL" id="JAQQFN010000004">
    <property type="protein sequence ID" value="MFL9882870.1"/>
    <property type="molecule type" value="Genomic_DNA"/>
</dbReference>
<accession>A0ABW8ZJX6</accession>
<evidence type="ECO:0000313" key="2">
    <source>
        <dbReference type="Proteomes" id="UP001629249"/>
    </source>
</evidence>
<evidence type="ECO:0000313" key="1">
    <source>
        <dbReference type="EMBL" id="MFL9882870.1"/>
    </source>
</evidence>